<feature type="chain" id="PRO_5024800207" evidence="2">
    <location>
        <begin position="17"/>
        <end position="345"/>
    </location>
</feature>
<feature type="transmembrane region" description="Helical" evidence="1">
    <location>
        <begin position="231"/>
        <end position="248"/>
    </location>
</feature>
<evidence type="ECO:0000256" key="2">
    <source>
        <dbReference type="SAM" id="SignalP"/>
    </source>
</evidence>
<gene>
    <name evidence="3" type="primary">orf345</name>
</gene>
<dbReference type="EMBL" id="MN427435">
    <property type="protein sequence ID" value="QGP74777.1"/>
    <property type="molecule type" value="Genomic_DNA"/>
</dbReference>
<evidence type="ECO:0000313" key="3">
    <source>
        <dbReference type="EMBL" id="QGP74777.1"/>
    </source>
</evidence>
<feature type="signal peptide" evidence="2">
    <location>
        <begin position="1"/>
        <end position="16"/>
    </location>
</feature>
<keyword evidence="3" id="KW-0496">Mitochondrion</keyword>
<evidence type="ECO:0000256" key="1">
    <source>
        <dbReference type="SAM" id="Phobius"/>
    </source>
</evidence>
<keyword evidence="1" id="KW-1133">Transmembrane helix</keyword>
<keyword evidence="1" id="KW-0812">Transmembrane</keyword>
<dbReference type="AlphaFoldDB" id="A0A650AWI5"/>
<sequence length="345" mass="41125">MTLLNLIIISITFILSIENFLKCEIINGLVFIKPESLTKTELVEKFKELSSSKSLKNLKNENEKKEENKISKKEKLKSYYSKLLPYLSKFKNFLIKIGLFTILIKYFRKFKIMRFILRIVNYILLSTFGIFINDIYGIKEILTSIEYYWMEYVNFIHDSRIYKTFVKIFRVINDEDKIIEVKSEVIENKYDSKIDDSELPSSWGELKKEKNVYDKYIEENEKGKWNKLNEYYWIVFPILSLTLIYIYWDSIIELFKNVKPDNNGDTINDSPNLLTYKEEYEQYFKEINTNEELYDLDVIKSQNKSKIIDYIDVENTKWEDSSITPKATTSKLPETQGIMVPISKK</sequence>
<keyword evidence="1" id="KW-0472">Membrane</keyword>
<feature type="transmembrane region" description="Helical" evidence="1">
    <location>
        <begin position="119"/>
        <end position="138"/>
    </location>
</feature>
<organism evidence="3">
    <name type="scientific">Russula griseocarnosa</name>
    <dbReference type="NCBI Taxonomy" id="466936"/>
    <lineage>
        <taxon>Eukaryota</taxon>
        <taxon>Fungi</taxon>
        <taxon>Dikarya</taxon>
        <taxon>Basidiomycota</taxon>
        <taxon>Agaricomycotina</taxon>
        <taxon>Agaricomycetes</taxon>
        <taxon>Russulales</taxon>
        <taxon>Russulaceae</taxon>
        <taxon>Russula</taxon>
    </lineage>
</organism>
<name>A0A650AWI5_9AGAM</name>
<accession>A0A650AWI5</accession>
<keyword evidence="2" id="KW-0732">Signal</keyword>
<proteinExistence type="predicted"/>
<geneLocation type="mitochondrion" evidence="3"/>
<protein>
    <submittedName>
        <fullName evidence="3">Uncharacterized protein</fullName>
    </submittedName>
</protein>
<reference evidence="3" key="1">
    <citation type="submission" date="2019-09" db="EMBL/GenBank/DDBJ databases">
        <title>The complete mitochondrial genome of a wild edible mushroom, Russula griseocarnosa.</title>
        <authorList>
            <person name="Yu F."/>
        </authorList>
    </citation>
    <scope>NUCLEOTIDE SEQUENCE</scope>
</reference>